<dbReference type="InterPro" id="IPR036384">
    <property type="entry name" value="Tus_sf"/>
</dbReference>
<dbReference type="PATRIC" id="fig|1560201.3.peg.1532"/>
<evidence type="ECO:0000256" key="5">
    <source>
        <dbReference type="SAM" id="Coils"/>
    </source>
</evidence>
<dbReference type="InterPro" id="IPR008865">
    <property type="entry name" value="DNA_replication_term_site-bd"/>
</dbReference>
<dbReference type="AlphaFoldDB" id="A0A0L7TFZ0"/>
<dbReference type="GO" id="GO:0005737">
    <property type="term" value="C:cytoplasm"/>
    <property type="evidence" value="ECO:0007669"/>
    <property type="project" value="InterPro"/>
</dbReference>
<dbReference type="NCBIfam" id="TIGR02648">
    <property type="entry name" value="rep_term_tus"/>
    <property type="match status" value="1"/>
</dbReference>
<dbReference type="Proteomes" id="UP000037088">
    <property type="component" value="Unassembled WGS sequence"/>
</dbReference>
<organism evidence="7 8">
    <name type="scientific">Winslowiella iniecta</name>
    <dbReference type="NCBI Taxonomy" id="1560201"/>
    <lineage>
        <taxon>Bacteria</taxon>
        <taxon>Pseudomonadati</taxon>
        <taxon>Pseudomonadota</taxon>
        <taxon>Gammaproteobacteria</taxon>
        <taxon>Enterobacterales</taxon>
        <taxon>Erwiniaceae</taxon>
        <taxon>Winslowiella</taxon>
    </lineage>
</organism>
<evidence type="ECO:0000313" key="8">
    <source>
        <dbReference type="Proteomes" id="UP000036851"/>
    </source>
</evidence>
<keyword evidence="1" id="KW-0963">Cytoplasm</keyword>
<gene>
    <name evidence="6" type="ORF">NG42_07190</name>
    <name evidence="7" type="ORF">NG43_06265</name>
</gene>
<evidence type="ECO:0000256" key="2">
    <source>
        <dbReference type="ARBA" id="ARBA00022705"/>
    </source>
</evidence>
<evidence type="ECO:0000256" key="4">
    <source>
        <dbReference type="NCBIfam" id="TIGR02648"/>
    </source>
</evidence>
<evidence type="ECO:0000313" key="6">
    <source>
        <dbReference type="EMBL" id="KOC90842.1"/>
    </source>
</evidence>
<dbReference type="OrthoDB" id="6298545at2"/>
<sequence length="309" mass="35112">MKQYDAVAALHQCVSQLEAELNQLQQQLQSLRLLTGRVFSLPPVIKGKEHDEIANIEVTQHLGSAALALGLEHYCRLFMQHQSEQLSTKAAVRLPGALCFQADDAQSALLHQQVGRINSLKQRLEQIITVESGVESEERFEFVHTHLRGLITLNAYRAITLLDAPDTVRFGWANKHIIKNLSRQQVLEKLERSLKAGRAVAPWTREQWAEKVLEEIEAIHSLPADARLKIKRPVKVQPIARTWNVHQQKQTQLACPSPLLVLCADKNQVPTLGELLNYDAEQVKHRYKPQAEKLFAIIPRLHLYSDRLV</sequence>
<dbReference type="EMBL" id="JRXF01000007">
    <property type="protein sequence ID" value="KOC94268.1"/>
    <property type="molecule type" value="Genomic_DNA"/>
</dbReference>
<evidence type="ECO:0000313" key="9">
    <source>
        <dbReference type="Proteomes" id="UP000037088"/>
    </source>
</evidence>
<keyword evidence="2" id="KW-0235">DNA replication</keyword>
<dbReference type="Gene3D" id="3.30.54.10">
    <property type="match status" value="1"/>
</dbReference>
<name>A0A0L7TFZ0_9GAMM</name>
<dbReference type="Proteomes" id="UP000036851">
    <property type="component" value="Unassembled WGS sequence"/>
</dbReference>
<reference evidence="8 9" key="1">
    <citation type="journal article" date="2015" name="Int. J. Syst. Evol. Microbiol.">
        <title>Erwinia iniecta sp. nov., isolated from Russian wheat aphids (Diuraphis noxia).</title>
        <authorList>
            <person name="Campillo T."/>
            <person name="Luna E."/>
            <person name="Portier P."/>
            <person name="Fischer-Le Saux M."/>
            <person name="Lapitan N."/>
            <person name="Tisserat N.A."/>
            <person name="Leach J.E."/>
        </authorList>
    </citation>
    <scope>NUCLEOTIDE SEQUENCE [LARGE SCALE GENOMIC DNA]</scope>
    <source>
        <strain evidence="6 9">B120</strain>
        <strain evidence="7 8">B149</strain>
    </source>
</reference>
<accession>A0A0L7TFZ0</accession>
<keyword evidence="3" id="KW-0238">DNA-binding</keyword>
<dbReference type="Gene3D" id="3.50.14.10">
    <property type="entry name" value="Replication terminator Tus, domain 1 superfamily/Replication terminator Tus"/>
    <property type="match status" value="1"/>
</dbReference>
<comment type="caution">
    <text evidence="7">The sequence shown here is derived from an EMBL/GenBank/DDBJ whole genome shotgun (WGS) entry which is preliminary data.</text>
</comment>
<proteinExistence type="predicted"/>
<dbReference type="SUPFAM" id="SSF56596">
    <property type="entry name" value="Replication terminator protein (Tus)"/>
    <property type="match status" value="1"/>
</dbReference>
<keyword evidence="9" id="KW-1185">Reference proteome</keyword>
<feature type="coiled-coil region" evidence="5">
    <location>
        <begin position="7"/>
        <end position="34"/>
    </location>
</feature>
<evidence type="ECO:0000256" key="1">
    <source>
        <dbReference type="ARBA" id="ARBA00022490"/>
    </source>
</evidence>
<protein>
    <recommendedName>
        <fullName evidence="4">DNA replication terminus site-binding protein</fullName>
    </recommendedName>
</protein>
<dbReference type="STRING" id="1560201.NG42_07190"/>
<dbReference type="EMBL" id="JRXE01000008">
    <property type="protein sequence ID" value="KOC90842.1"/>
    <property type="molecule type" value="Genomic_DNA"/>
</dbReference>
<dbReference type="GO" id="GO:0003677">
    <property type="term" value="F:DNA binding"/>
    <property type="evidence" value="ECO:0007669"/>
    <property type="project" value="UniProtKB-UniRule"/>
</dbReference>
<evidence type="ECO:0000256" key="3">
    <source>
        <dbReference type="ARBA" id="ARBA00023125"/>
    </source>
</evidence>
<dbReference type="GO" id="GO:0006274">
    <property type="term" value="P:DNA replication termination"/>
    <property type="evidence" value="ECO:0007669"/>
    <property type="project" value="UniProtKB-UniRule"/>
</dbReference>
<evidence type="ECO:0000313" key="7">
    <source>
        <dbReference type="EMBL" id="KOC94268.1"/>
    </source>
</evidence>
<dbReference type="Pfam" id="PF05472">
    <property type="entry name" value="Ter"/>
    <property type="match status" value="1"/>
</dbReference>
<dbReference type="RefSeq" id="WP_052898599.1">
    <property type="nucleotide sequence ID" value="NZ_JRXE01000008.1"/>
</dbReference>
<dbReference type="InterPro" id="IPR036381">
    <property type="entry name" value="Tus_dom1"/>
</dbReference>
<keyword evidence="5" id="KW-0175">Coiled coil</keyword>